<dbReference type="NCBIfam" id="NF033788">
    <property type="entry name" value="HTH_metalloreg"/>
    <property type="match status" value="1"/>
</dbReference>
<gene>
    <name evidence="5" type="ORF">COB13_12560</name>
</gene>
<dbReference type="InterPro" id="IPR036388">
    <property type="entry name" value="WH-like_DNA-bd_sf"/>
</dbReference>
<evidence type="ECO:0000259" key="4">
    <source>
        <dbReference type="PROSITE" id="PS50987"/>
    </source>
</evidence>
<dbReference type="Pfam" id="PF12840">
    <property type="entry name" value="HTH_20"/>
    <property type="match status" value="1"/>
</dbReference>
<dbReference type="PRINTS" id="PR00778">
    <property type="entry name" value="HTHARSR"/>
</dbReference>
<keyword evidence="1" id="KW-0805">Transcription regulation</keyword>
<dbReference type="PANTHER" id="PTHR33154">
    <property type="entry name" value="TRANSCRIPTIONAL REGULATOR, ARSR FAMILY"/>
    <property type="match status" value="1"/>
</dbReference>
<dbReference type="PANTHER" id="PTHR33154:SF33">
    <property type="entry name" value="TRANSCRIPTIONAL REPRESSOR SDPR"/>
    <property type="match status" value="1"/>
</dbReference>
<dbReference type="InterPro" id="IPR001845">
    <property type="entry name" value="HTH_ArsR_DNA-bd_dom"/>
</dbReference>
<dbReference type="GO" id="GO:0003700">
    <property type="term" value="F:DNA-binding transcription factor activity"/>
    <property type="evidence" value="ECO:0007669"/>
    <property type="project" value="InterPro"/>
</dbReference>
<protein>
    <submittedName>
        <fullName evidence="5">ArsR family transcriptional regulator</fullName>
    </submittedName>
</protein>
<dbReference type="InterPro" id="IPR011991">
    <property type="entry name" value="ArsR-like_HTH"/>
</dbReference>
<reference key="1">
    <citation type="submission" date="2017-08" db="EMBL/GenBank/DDBJ databases">
        <title>A dynamic microbial community with high functional redundancy inhabits the cold, oxic subseafloor aquifer.</title>
        <authorList>
            <person name="Tully B.J."/>
            <person name="Wheat C.G."/>
            <person name="Glazer B.T."/>
            <person name="Huber J.A."/>
        </authorList>
    </citation>
    <scope>NUCLEOTIDE SEQUENCE [LARGE SCALE GENOMIC DNA]</scope>
</reference>
<dbReference type="Gene3D" id="1.10.10.10">
    <property type="entry name" value="Winged helix-like DNA-binding domain superfamily/Winged helix DNA-binding domain"/>
    <property type="match status" value="1"/>
</dbReference>
<organism evidence="5">
    <name type="scientific">OCS116 cluster bacterium</name>
    <dbReference type="NCBI Taxonomy" id="2030921"/>
    <lineage>
        <taxon>Bacteria</taxon>
        <taxon>Pseudomonadati</taxon>
        <taxon>Pseudomonadota</taxon>
        <taxon>Alphaproteobacteria</taxon>
        <taxon>OCS116 cluster</taxon>
    </lineage>
</organism>
<dbReference type="SUPFAM" id="SSF46785">
    <property type="entry name" value="Winged helix' DNA-binding domain"/>
    <property type="match status" value="1"/>
</dbReference>
<feature type="domain" description="HTH arsR-type" evidence="4">
    <location>
        <begin position="1"/>
        <end position="87"/>
    </location>
</feature>
<evidence type="ECO:0000313" key="5">
    <source>
        <dbReference type="EMBL" id="PCI98915.1"/>
    </source>
</evidence>
<keyword evidence="3" id="KW-0804">Transcription</keyword>
<dbReference type="AlphaFoldDB" id="A0A2A4YX94"/>
<dbReference type="GO" id="GO:0003677">
    <property type="term" value="F:DNA binding"/>
    <property type="evidence" value="ECO:0007669"/>
    <property type="project" value="UniProtKB-KW"/>
</dbReference>
<reference evidence="5" key="2">
    <citation type="journal article" date="2018" name="ISME J.">
        <title>A dynamic microbial community with high functional redundancy inhabits the cold, oxic subseafloor aquifer.</title>
        <authorList>
            <person name="Tully B.J."/>
            <person name="Wheat C.G."/>
            <person name="Glazer B.T."/>
            <person name="Huber J.A."/>
        </authorList>
    </citation>
    <scope>NUCLEOTIDE SEQUENCE</scope>
    <source>
        <strain evidence="5">NORP83</strain>
    </source>
</reference>
<dbReference type="InterPro" id="IPR051081">
    <property type="entry name" value="HTH_MetalResp_TranReg"/>
</dbReference>
<dbReference type="SMART" id="SM00418">
    <property type="entry name" value="HTH_ARSR"/>
    <property type="match status" value="1"/>
</dbReference>
<accession>A0A2A4YX94</accession>
<keyword evidence="2" id="KW-0238">DNA-binding</keyword>
<comment type="caution">
    <text evidence="5">The sequence shown here is derived from an EMBL/GenBank/DDBJ whole genome shotgun (WGS) entry which is preliminary data.</text>
</comment>
<dbReference type="EMBL" id="NVUS01000018">
    <property type="protein sequence ID" value="PCI98915.1"/>
    <property type="molecule type" value="Genomic_DNA"/>
</dbReference>
<evidence type="ECO:0000256" key="3">
    <source>
        <dbReference type="ARBA" id="ARBA00023163"/>
    </source>
</evidence>
<dbReference type="CDD" id="cd00090">
    <property type="entry name" value="HTH_ARSR"/>
    <property type="match status" value="1"/>
</dbReference>
<dbReference type="InterPro" id="IPR036390">
    <property type="entry name" value="WH_DNA-bd_sf"/>
</dbReference>
<proteinExistence type="predicted"/>
<name>A0A2A4YX94_9PROT</name>
<evidence type="ECO:0000256" key="2">
    <source>
        <dbReference type="ARBA" id="ARBA00023125"/>
    </source>
</evidence>
<dbReference type="PROSITE" id="PS50987">
    <property type="entry name" value="HTH_ARSR_2"/>
    <property type="match status" value="1"/>
</dbReference>
<evidence type="ECO:0000256" key="1">
    <source>
        <dbReference type="ARBA" id="ARBA00023015"/>
    </source>
</evidence>
<sequence length="94" mass="10432">MQEVLKALAHPMRRDILAMLRTAPRNASEIADKFDVTKPTVSGHLNILKDADLISQVRSGTTLTYHIRLSVLEEALGGLMGMFDIGNDKDLKEK</sequence>